<dbReference type="RefSeq" id="WP_147142122.1">
    <property type="nucleotide sequence ID" value="NZ_BJXA01000098.1"/>
</dbReference>
<keyword evidence="1" id="KW-0812">Transmembrane</keyword>
<feature type="transmembrane region" description="Helical" evidence="1">
    <location>
        <begin position="6"/>
        <end position="25"/>
    </location>
</feature>
<protein>
    <submittedName>
        <fullName evidence="2">Uncharacterized protein</fullName>
    </submittedName>
</protein>
<comment type="caution">
    <text evidence="2">The sequence shown here is derived from an EMBL/GenBank/DDBJ whole genome shotgun (WGS) entry which is preliminary data.</text>
</comment>
<gene>
    <name evidence="2" type="ORF">NN4_79710</name>
</gene>
<dbReference type="AlphaFoldDB" id="A0A511MS75"/>
<reference evidence="2 3" key="1">
    <citation type="submission" date="2019-07" db="EMBL/GenBank/DDBJ databases">
        <title>Whole genome shotgun sequence of Nocardia ninae NBRC 108245.</title>
        <authorList>
            <person name="Hosoyama A."/>
            <person name="Uohara A."/>
            <person name="Ohji S."/>
            <person name="Ichikawa N."/>
        </authorList>
    </citation>
    <scope>NUCLEOTIDE SEQUENCE [LARGE SCALE GENOMIC DNA]</scope>
    <source>
        <strain evidence="2 3">NBRC 108245</strain>
    </source>
</reference>
<proteinExistence type="predicted"/>
<evidence type="ECO:0000313" key="2">
    <source>
        <dbReference type="EMBL" id="GEM43452.1"/>
    </source>
</evidence>
<dbReference type="EMBL" id="BJXA01000098">
    <property type="protein sequence ID" value="GEM43452.1"/>
    <property type="molecule type" value="Genomic_DNA"/>
</dbReference>
<feature type="transmembrane region" description="Helical" evidence="1">
    <location>
        <begin position="32"/>
        <end position="53"/>
    </location>
</feature>
<evidence type="ECO:0000256" key="1">
    <source>
        <dbReference type="SAM" id="Phobius"/>
    </source>
</evidence>
<name>A0A511MS75_9NOCA</name>
<keyword evidence="1" id="KW-0472">Membrane</keyword>
<dbReference type="Proteomes" id="UP000321424">
    <property type="component" value="Unassembled WGS sequence"/>
</dbReference>
<keyword evidence="1" id="KW-1133">Transmembrane helix</keyword>
<accession>A0A511MS75</accession>
<sequence length="59" mass="6351">MDDAWWVIGMVALWALPFVVGAVVLRRRWKHGAVVLAAAPIAIGVLVIVAVFANPLNLC</sequence>
<evidence type="ECO:0000313" key="3">
    <source>
        <dbReference type="Proteomes" id="UP000321424"/>
    </source>
</evidence>
<keyword evidence="3" id="KW-1185">Reference proteome</keyword>
<organism evidence="2 3">
    <name type="scientific">Nocardia ninae NBRC 108245</name>
    <dbReference type="NCBI Taxonomy" id="1210091"/>
    <lineage>
        <taxon>Bacteria</taxon>
        <taxon>Bacillati</taxon>
        <taxon>Actinomycetota</taxon>
        <taxon>Actinomycetes</taxon>
        <taxon>Mycobacteriales</taxon>
        <taxon>Nocardiaceae</taxon>
        <taxon>Nocardia</taxon>
    </lineage>
</organism>